<evidence type="ECO:0000259" key="3">
    <source>
        <dbReference type="Pfam" id="PF14258"/>
    </source>
</evidence>
<keyword evidence="5" id="KW-1185">Reference proteome</keyword>
<accession>A0A2A3YHI3</accession>
<keyword evidence="2" id="KW-0472">Membrane</keyword>
<evidence type="ECO:0000313" key="5">
    <source>
        <dbReference type="Proteomes" id="UP000218598"/>
    </source>
</evidence>
<feature type="region of interest" description="Disordered" evidence="1">
    <location>
        <begin position="1"/>
        <end position="42"/>
    </location>
</feature>
<dbReference type="Pfam" id="PF14258">
    <property type="entry name" value="DUF4350"/>
    <property type="match status" value="1"/>
</dbReference>
<organism evidence="4 5">
    <name type="scientific">Brachybacterium alimentarium</name>
    <dbReference type="NCBI Taxonomy" id="47845"/>
    <lineage>
        <taxon>Bacteria</taxon>
        <taxon>Bacillati</taxon>
        <taxon>Actinomycetota</taxon>
        <taxon>Actinomycetes</taxon>
        <taxon>Micrococcales</taxon>
        <taxon>Dermabacteraceae</taxon>
        <taxon>Brachybacterium</taxon>
    </lineage>
</organism>
<dbReference type="Proteomes" id="UP000218598">
    <property type="component" value="Unassembled WGS sequence"/>
</dbReference>
<reference evidence="4 5" key="1">
    <citation type="journal article" date="2017" name="Elife">
        <title>Extensive horizontal gene transfer in cheese-associated bacteria.</title>
        <authorList>
            <person name="Bonham K.S."/>
            <person name="Wolfe B.E."/>
            <person name="Dutton R.J."/>
        </authorList>
    </citation>
    <scope>NUCLEOTIDE SEQUENCE [LARGE SCALE GENOMIC DNA]</scope>
    <source>
        <strain evidence="4 5">341_9</strain>
    </source>
</reference>
<feature type="compositionally biased region" description="Low complexity" evidence="1">
    <location>
        <begin position="9"/>
        <end position="39"/>
    </location>
</feature>
<evidence type="ECO:0000256" key="2">
    <source>
        <dbReference type="SAM" id="Phobius"/>
    </source>
</evidence>
<keyword evidence="2" id="KW-1133">Transmembrane helix</keyword>
<feature type="domain" description="DUF4350" evidence="3">
    <location>
        <begin position="77"/>
        <end position="255"/>
    </location>
</feature>
<sequence>MSTPPLPSAPAATGGPEAASTAGAAASSPSPDRAAGSSPQTEQRRPWLTVLVVLAVLGAVLASVARGYYRDGPLEPDAPTGQGSKAVVQVLEGLSVDVEVDRHTADAAADLRAGRTVLVTDPRGLSSTQLAALAEAHEQGPGRLVLVQPDDEALYALAPDITRSGSLSTASDLSPGPECGDLSQGARTLHVPGEDGLRGSSSLYRASGEARSCFAAEKGGLVAGADRLVVLGSADLLTNDGVANGDNSALVLNTLGVDGELTWYVPSAGDPLGSDGQDLLTYLPDWAGPFLLWLLLTAVIAVIAVARRFGPVVVEPLPVTVRPQEIVLGRARLLQQADARDAAATSLRSATATRLADRLGLRRESALDGLVMALAPHVDRSPEQLRTLLGPTPVPDDQSLVRLAQDLDVLEKEIDR</sequence>
<evidence type="ECO:0000256" key="1">
    <source>
        <dbReference type="SAM" id="MobiDB-lite"/>
    </source>
</evidence>
<dbReference type="OrthoDB" id="5241668at2"/>
<feature type="transmembrane region" description="Helical" evidence="2">
    <location>
        <begin position="286"/>
        <end position="306"/>
    </location>
</feature>
<dbReference type="EMBL" id="NRGR01000016">
    <property type="protein sequence ID" value="PCC39212.1"/>
    <property type="molecule type" value="Genomic_DNA"/>
</dbReference>
<name>A0A2A3YHI3_9MICO</name>
<dbReference type="AlphaFoldDB" id="A0A2A3YHI3"/>
<evidence type="ECO:0000313" key="4">
    <source>
        <dbReference type="EMBL" id="PCC39212.1"/>
    </source>
</evidence>
<feature type="region of interest" description="Disordered" evidence="1">
    <location>
        <begin position="165"/>
        <end position="194"/>
    </location>
</feature>
<comment type="caution">
    <text evidence="4">The sequence shown here is derived from an EMBL/GenBank/DDBJ whole genome shotgun (WGS) entry which is preliminary data.</text>
</comment>
<dbReference type="InterPro" id="IPR025646">
    <property type="entry name" value="DUF4350"/>
</dbReference>
<gene>
    <name evidence="4" type="ORF">CIK66_10065</name>
</gene>
<protein>
    <recommendedName>
        <fullName evidence="3">DUF4350 domain-containing protein</fullName>
    </recommendedName>
</protein>
<keyword evidence="2" id="KW-0812">Transmembrane</keyword>
<dbReference type="RefSeq" id="WP_096197162.1">
    <property type="nucleotide sequence ID" value="NZ_BAAAIQ010000009.1"/>
</dbReference>
<proteinExistence type="predicted"/>